<evidence type="ECO:0000256" key="1">
    <source>
        <dbReference type="SAM" id="Phobius"/>
    </source>
</evidence>
<gene>
    <name evidence="2" type="ORF">GYN08_20530</name>
</gene>
<reference evidence="2 3" key="1">
    <citation type="submission" date="2020-01" db="EMBL/GenBank/DDBJ databases">
        <title>Polyphasic characterisation and genomic insights into a novel alkali tolerant bacterium VR-M41.</title>
        <authorList>
            <person name="Vemuluri V.R."/>
        </authorList>
    </citation>
    <scope>NUCLEOTIDE SEQUENCE [LARGE SCALE GENOMIC DNA]</scope>
    <source>
        <strain evidence="2 3">VR-M41</strain>
    </source>
</reference>
<feature type="transmembrane region" description="Helical" evidence="1">
    <location>
        <begin position="71"/>
        <end position="89"/>
    </location>
</feature>
<evidence type="ECO:0000313" key="3">
    <source>
        <dbReference type="Proteomes" id="UP000800303"/>
    </source>
</evidence>
<evidence type="ECO:0000313" key="2">
    <source>
        <dbReference type="EMBL" id="NGZ77683.1"/>
    </source>
</evidence>
<dbReference type="Proteomes" id="UP000800303">
    <property type="component" value="Unassembled WGS sequence"/>
</dbReference>
<accession>A0ABX0FBM9</accession>
<dbReference type="EMBL" id="JAAFGS010000010">
    <property type="protein sequence ID" value="NGZ77683.1"/>
    <property type="molecule type" value="Genomic_DNA"/>
</dbReference>
<keyword evidence="1" id="KW-0812">Transmembrane</keyword>
<keyword evidence="1" id="KW-0472">Membrane</keyword>
<feature type="transmembrane region" description="Helical" evidence="1">
    <location>
        <begin position="43"/>
        <end position="64"/>
    </location>
</feature>
<evidence type="ECO:0008006" key="4">
    <source>
        <dbReference type="Google" id="ProtNLM"/>
    </source>
</evidence>
<sequence>MDRNPGDKRNNAALSVLLFMLPSFLLLFVLFDFFPNTGLGRILSTPATLLVNLLITMALVLLPYRKLWFRIVRGVVVIVCTCWITIAFYPQEFSPPIEEQAAEAVRAIRDIDTVTRNDLVDRARFEDPRYVVALHKYLDEIPFDGSYQLYRHPNTHTDNYTISKRSDIVRKLKGHHKAMWWYMNVFHR</sequence>
<dbReference type="RefSeq" id="WP_166278547.1">
    <property type="nucleotide sequence ID" value="NZ_JAAFGS010000010.1"/>
</dbReference>
<organism evidence="2 3">
    <name type="scientific">Saccharibacillus alkalitolerans</name>
    <dbReference type="NCBI Taxonomy" id="2705290"/>
    <lineage>
        <taxon>Bacteria</taxon>
        <taxon>Bacillati</taxon>
        <taxon>Bacillota</taxon>
        <taxon>Bacilli</taxon>
        <taxon>Bacillales</taxon>
        <taxon>Paenibacillaceae</taxon>
        <taxon>Saccharibacillus</taxon>
    </lineage>
</organism>
<comment type="caution">
    <text evidence="2">The sequence shown here is derived from an EMBL/GenBank/DDBJ whole genome shotgun (WGS) entry which is preliminary data.</text>
</comment>
<protein>
    <recommendedName>
        <fullName evidence="4">DUF4173 domain-containing protein</fullName>
    </recommendedName>
</protein>
<proteinExistence type="predicted"/>
<name>A0ABX0FBM9_9BACL</name>
<feature type="transmembrane region" description="Helical" evidence="1">
    <location>
        <begin position="12"/>
        <end position="31"/>
    </location>
</feature>
<keyword evidence="1" id="KW-1133">Transmembrane helix</keyword>
<keyword evidence="3" id="KW-1185">Reference proteome</keyword>